<dbReference type="Proteomes" id="UP001439008">
    <property type="component" value="Unassembled WGS sequence"/>
</dbReference>
<keyword evidence="2" id="KW-1185">Reference proteome</keyword>
<proteinExistence type="predicted"/>
<dbReference type="Pfam" id="PF05096">
    <property type="entry name" value="Glu_cyclase_2"/>
    <property type="match status" value="1"/>
</dbReference>
<evidence type="ECO:0000313" key="2">
    <source>
        <dbReference type="Proteomes" id="UP001439008"/>
    </source>
</evidence>
<accession>A0ABV2AN70</accession>
<feature type="non-terminal residue" evidence="1">
    <location>
        <position position="99"/>
    </location>
</feature>
<reference evidence="1 2" key="1">
    <citation type="journal article" date="2024" name="BMC Biol.">
        <title>Comparative genomics of Ascetosporea gives new insight into the evolutionary basis for animal parasitism in Rhizaria.</title>
        <authorList>
            <person name="Hiltunen Thoren M."/>
            <person name="Onut-Brannstrom I."/>
            <person name="Alfjorden A."/>
            <person name="Peckova H."/>
            <person name="Swords F."/>
            <person name="Hooper C."/>
            <person name="Holzer A.S."/>
            <person name="Bass D."/>
            <person name="Burki F."/>
        </authorList>
    </citation>
    <scope>NUCLEOTIDE SEQUENCE [LARGE SCALE GENOMIC DNA]</scope>
    <source>
        <strain evidence="1">20-A016</strain>
    </source>
</reference>
<sequence>MGTISIFKKIIIFLITNKLIKYFVSENTKTILIDDFVKFYHDNTRFKYENGYLYESGGLYGKSILIKYKLGHREPKQRSLLDKNLFSEGITIVNDKIFQ</sequence>
<dbReference type="InterPro" id="IPR007788">
    <property type="entry name" value="QCT"/>
</dbReference>
<evidence type="ECO:0000313" key="1">
    <source>
        <dbReference type="EMBL" id="MES1921115.1"/>
    </source>
</evidence>
<name>A0ABV2AN70_9EUKA</name>
<protein>
    <submittedName>
        <fullName evidence="1">Uncharacterized protein</fullName>
    </submittedName>
</protein>
<organism evidence="1 2">
    <name type="scientific">Bonamia ostreae</name>
    <dbReference type="NCBI Taxonomy" id="126728"/>
    <lineage>
        <taxon>Eukaryota</taxon>
        <taxon>Sar</taxon>
        <taxon>Rhizaria</taxon>
        <taxon>Endomyxa</taxon>
        <taxon>Ascetosporea</taxon>
        <taxon>Haplosporida</taxon>
        <taxon>Bonamia</taxon>
    </lineage>
</organism>
<comment type="caution">
    <text evidence="1">The sequence shown here is derived from an EMBL/GenBank/DDBJ whole genome shotgun (WGS) entry which is preliminary data.</text>
</comment>
<dbReference type="EMBL" id="JBDODL010001093">
    <property type="protein sequence ID" value="MES1921115.1"/>
    <property type="molecule type" value="Genomic_DNA"/>
</dbReference>
<gene>
    <name evidence="1" type="ORF">MHBO_002698</name>
</gene>